<name>A0A1V3XR87_MYCKA</name>
<evidence type="ECO:0000313" key="2">
    <source>
        <dbReference type="Proteomes" id="UP000189229"/>
    </source>
</evidence>
<reference evidence="1 2" key="1">
    <citation type="submission" date="2017-02" db="EMBL/GenBank/DDBJ databases">
        <title>Complete genome sequences of Mycobacterium kansasii strains isolated from rhesus macaques.</title>
        <authorList>
            <person name="Panda A."/>
            <person name="Nagaraj S."/>
            <person name="Zhao X."/>
            <person name="Tettelin H."/>
            <person name="Detolla L.J."/>
        </authorList>
    </citation>
    <scope>NUCLEOTIDE SEQUENCE [LARGE SCALE GENOMIC DNA]</scope>
    <source>
        <strain evidence="1 2">11-3813</strain>
    </source>
</reference>
<protein>
    <submittedName>
        <fullName evidence="1">Uncharacterized protein</fullName>
    </submittedName>
</protein>
<dbReference type="EMBL" id="MVBM01000001">
    <property type="protein sequence ID" value="OOK81642.1"/>
    <property type="molecule type" value="Genomic_DNA"/>
</dbReference>
<organism evidence="1 2">
    <name type="scientific">Mycobacterium kansasii</name>
    <dbReference type="NCBI Taxonomy" id="1768"/>
    <lineage>
        <taxon>Bacteria</taxon>
        <taxon>Bacillati</taxon>
        <taxon>Actinomycetota</taxon>
        <taxon>Actinomycetes</taxon>
        <taxon>Mycobacteriales</taxon>
        <taxon>Mycobacteriaceae</taxon>
        <taxon>Mycobacterium</taxon>
    </lineage>
</organism>
<dbReference type="Proteomes" id="UP000189229">
    <property type="component" value="Unassembled WGS sequence"/>
</dbReference>
<dbReference type="AlphaFoldDB" id="A0A1V3XR87"/>
<gene>
    <name evidence="1" type="ORF">BZL30_0312</name>
</gene>
<proteinExistence type="predicted"/>
<evidence type="ECO:0000313" key="1">
    <source>
        <dbReference type="EMBL" id="OOK81642.1"/>
    </source>
</evidence>
<accession>A0A1V3XR87</accession>
<comment type="caution">
    <text evidence="1">The sequence shown here is derived from an EMBL/GenBank/DDBJ whole genome shotgun (WGS) entry which is preliminary data.</text>
</comment>
<sequence length="47" mass="5017">MWCSTVIGEGPGSLLSAALLTGGADRRSLCCPRRILGREARREMTAP</sequence>